<dbReference type="Pfam" id="PF05699">
    <property type="entry name" value="Dimer_Tnp_hAT"/>
    <property type="match status" value="1"/>
</dbReference>
<feature type="domain" description="HAT C-terminal dimerisation" evidence="6">
    <location>
        <begin position="270"/>
        <end position="332"/>
    </location>
</feature>
<dbReference type="AlphaFoldDB" id="A0A9W9Q0M6"/>
<feature type="non-terminal residue" evidence="7">
    <location>
        <position position="437"/>
    </location>
</feature>
<dbReference type="InterPro" id="IPR008906">
    <property type="entry name" value="HATC_C_dom"/>
</dbReference>
<keyword evidence="2" id="KW-0479">Metal-binding</keyword>
<gene>
    <name evidence="7" type="ORF">N7476_004961</name>
</gene>
<dbReference type="EMBL" id="JAPZBO010000004">
    <property type="protein sequence ID" value="KAJ5318541.1"/>
    <property type="molecule type" value="Genomic_DNA"/>
</dbReference>
<proteinExistence type="predicted"/>
<accession>A0A9W9Q0M6</accession>
<evidence type="ECO:0000313" key="8">
    <source>
        <dbReference type="Proteomes" id="UP001147746"/>
    </source>
</evidence>
<keyword evidence="5" id="KW-0539">Nucleus</keyword>
<dbReference type="PANTHER" id="PTHR46481:SF10">
    <property type="entry name" value="ZINC FINGER BED DOMAIN-CONTAINING PROTEIN 39"/>
    <property type="match status" value="1"/>
</dbReference>
<comment type="subcellular location">
    <subcellularLocation>
        <location evidence="1">Nucleus</location>
    </subcellularLocation>
</comment>
<evidence type="ECO:0000259" key="6">
    <source>
        <dbReference type="Pfam" id="PF05699"/>
    </source>
</evidence>
<reference evidence="7" key="2">
    <citation type="journal article" date="2023" name="IMA Fungus">
        <title>Comparative genomic study of the Penicillium genus elucidates a diverse pangenome and 15 lateral gene transfer events.</title>
        <authorList>
            <person name="Petersen C."/>
            <person name="Sorensen T."/>
            <person name="Nielsen M.R."/>
            <person name="Sondergaard T.E."/>
            <person name="Sorensen J.L."/>
            <person name="Fitzpatrick D.A."/>
            <person name="Frisvad J.C."/>
            <person name="Nielsen K.L."/>
        </authorList>
    </citation>
    <scope>NUCLEOTIDE SEQUENCE</scope>
    <source>
        <strain evidence="7">IBT 21472</strain>
    </source>
</reference>
<keyword evidence="8" id="KW-1185">Reference proteome</keyword>
<dbReference type="PANTHER" id="PTHR46481">
    <property type="entry name" value="ZINC FINGER BED DOMAIN-CONTAINING PROTEIN 4"/>
    <property type="match status" value="1"/>
</dbReference>
<keyword evidence="3" id="KW-0863">Zinc-finger</keyword>
<evidence type="ECO:0000256" key="2">
    <source>
        <dbReference type="ARBA" id="ARBA00022723"/>
    </source>
</evidence>
<reference evidence="7" key="1">
    <citation type="submission" date="2022-12" db="EMBL/GenBank/DDBJ databases">
        <authorList>
            <person name="Petersen C."/>
        </authorList>
    </citation>
    <scope>NUCLEOTIDE SEQUENCE</scope>
    <source>
        <strain evidence="7">IBT 21472</strain>
    </source>
</reference>
<keyword evidence="4" id="KW-0862">Zinc</keyword>
<organism evidence="7 8">
    <name type="scientific">Penicillium atrosanguineum</name>
    <dbReference type="NCBI Taxonomy" id="1132637"/>
    <lineage>
        <taxon>Eukaryota</taxon>
        <taxon>Fungi</taxon>
        <taxon>Dikarya</taxon>
        <taxon>Ascomycota</taxon>
        <taxon>Pezizomycotina</taxon>
        <taxon>Eurotiomycetes</taxon>
        <taxon>Eurotiomycetidae</taxon>
        <taxon>Eurotiales</taxon>
        <taxon>Aspergillaceae</taxon>
        <taxon>Penicillium</taxon>
    </lineage>
</organism>
<dbReference type="Proteomes" id="UP001147746">
    <property type="component" value="Unassembled WGS sequence"/>
</dbReference>
<dbReference type="GO" id="GO:0046983">
    <property type="term" value="F:protein dimerization activity"/>
    <property type="evidence" value="ECO:0007669"/>
    <property type="project" value="InterPro"/>
</dbReference>
<dbReference type="InterPro" id="IPR012337">
    <property type="entry name" value="RNaseH-like_sf"/>
</dbReference>
<name>A0A9W9Q0M6_9EURO</name>
<evidence type="ECO:0000313" key="7">
    <source>
        <dbReference type="EMBL" id="KAJ5318541.1"/>
    </source>
</evidence>
<protein>
    <recommendedName>
        <fullName evidence="6">HAT C-terminal dimerisation domain-containing protein</fullName>
    </recommendedName>
</protein>
<evidence type="ECO:0000256" key="3">
    <source>
        <dbReference type="ARBA" id="ARBA00022771"/>
    </source>
</evidence>
<evidence type="ECO:0000256" key="1">
    <source>
        <dbReference type="ARBA" id="ARBA00004123"/>
    </source>
</evidence>
<sequence length="437" mass="50464">VPRTAPRRGGAGRFAVLAGPSRGLVRVPCLAHVIQLSLNDLLGHMKAISINDTANSEWTEQRSQSARANTKRDIATTLSKRRETFFTLQPDTTKLVPIQDVKTRWNSTYLMLRRARRLQSIFIPFCAEWDRSDLQLSNEEWRQIDHFLWITQPFYEFTTELTKTKDVTSHHVFKIYNLFEHLEQSISQLARKKVPWKKTMLQALHASRAKLDYYYSMTDTIRGDLYASSPTSQGSFRKGSRLELLLNKRKPQSTEPKDEIVGYLDTDPLDSSPLDFWKAHQQKYPAIAALARNMLSVPATGAGVERLFNTARDICHYRRGRLNAVTIQELMMFLCTSKFDMDEEQALFLADSFSQDELEAAKEEKEEIADQFELDPISDNEEGAQEEERERETPVILLRMKFFLCQSPRREALKYVTHLDRRSALDRRAISGHIISD</sequence>
<evidence type="ECO:0000256" key="5">
    <source>
        <dbReference type="ARBA" id="ARBA00023242"/>
    </source>
</evidence>
<dbReference type="InterPro" id="IPR052035">
    <property type="entry name" value="ZnF_BED_domain_contain"/>
</dbReference>
<comment type="caution">
    <text evidence="7">The sequence shown here is derived from an EMBL/GenBank/DDBJ whole genome shotgun (WGS) entry which is preliminary data.</text>
</comment>
<dbReference type="SUPFAM" id="SSF53098">
    <property type="entry name" value="Ribonuclease H-like"/>
    <property type="match status" value="1"/>
</dbReference>
<evidence type="ECO:0000256" key="4">
    <source>
        <dbReference type="ARBA" id="ARBA00022833"/>
    </source>
</evidence>
<dbReference type="GO" id="GO:0008270">
    <property type="term" value="F:zinc ion binding"/>
    <property type="evidence" value="ECO:0007669"/>
    <property type="project" value="UniProtKB-KW"/>
</dbReference>
<dbReference type="GO" id="GO:0005634">
    <property type="term" value="C:nucleus"/>
    <property type="evidence" value="ECO:0007669"/>
    <property type="project" value="UniProtKB-SubCell"/>
</dbReference>